<sequence>MSVTEDFIKSERESDCVLYDAPKKPRSVTEHLLNRESLSDSLIYDVPKSALLITAESTARGSSCDIANEFVSKAEYNNEIAEYVNLGSFHREGGVRLS</sequence>
<evidence type="ECO:0000313" key="2">
    <source>
        <dbReference type="Proteomes" id="UP000828390"/>
    </source>
</evidence>
<keyword evidence="2" id="KW-1185">Reference proteome</keyword>
<accession>A0A9D3YEE1</accession>
<proteinExistence type="predicted"/>
<evidence type="ECO:0000313" key="1">
    <source>
        <dbReference type="EMBL" id="KAH3696872.1"/>
    </source>
</evidence>
<protein>
    <submittedName>
        <fullName evidence="1">Uncharacterized protein</fullName>
    </submittedName>
</protein>
<gene>
    <name evidence="1" type="ORF">DPMN_084352</name>
</gene>
<name>A0A9D3YEE1_DREPO</name>
<organism evidence="1 2">
    <name type="scientific">Dreissena polymorpha</name>
    <name type="common">Zebra mussel</name>
    <name type="synonym">Mytilus polymorpha</name>
    <dbReference type="NCBI Taxonomy" id="45954"/>
    <lineage>
        <taxon>Eukaryota</taxon>
        <taxon>Metazoa</taxon>
        <taxon>Spiralia</taxon>
        <taxon>Lophotrochozoa</taxon>
        <taxon>Mollusca</taxon>
        <taxon>Bivalvia</taxon>
        <taxon>Autobranchia</taxon>
        <taxon>Heteroconchia</taxon>
        <taxon>Euheterodonta</taxon>
        <taxon>Imparidentia</taxon>
        <taxon>Neoheterodontei</taxon>
        <taxon>Myida</taxon>
        <taxon>Dreissenoidea</taxon>
        <taxon>Dreissenidae</taxon>
        <taxon>Dreissena</taxon>
    </lineage>
</organism>
<dbReference type="AlphaFoldDB" id="A0A9D3YEE1"/>
<reference evidence="1" key="1">
    <citation type="journal article" date="2019" name="bioRxiv">
        <title>The Genome of the Zebra Mussel, Dreissena polymorpha: A Resource for Invasive Species Research.</title>
        <authorList>
            <person name="McCartney M.A."/>
            <person name="Auch B."/>
            <person name="Kono T."/>
            <person name="Mallez S."/>
            <person name="Zhang Y."/>
            <person name="Obille A."/>
            <person name="Becker A."/>
            <person name="Abrahante J.E."/>
            <person name="Garbe J."/>
            <person name="Badalamenti J.P."/>
            <person name="Herman A."/>
            <person name="Mangelson H."/>
            <person name="Liachko I."/>
            <person name="Sullivan S."/>
            <person name="Sone E.D."/>
            <person name="Koren S."/>
            <person name="Silverstein K.A.T."/>
            <person name="Beckman K.B."/>
            <person name="Gohl D.M."/>
        </authorList>
    </citation>
    <scope>NUCLEOTIDE SEQUENCE</scope>
    <source>
        <strain evidence="1">Duluth1</strain>
        <tissue evidence="1">Whole animal</tissue>
    </source>
</reference>
<comment type="caution">
    <text evidence="1">The sequence shown here is derived from an EMBL/GenBank/DDBJ whole genome shotgun (WGS) entry which is preliminary data.</text>
</comment>
<dbReference type="EMBL" id="JAIWYP010000016">
    <property type="protein sequence ID" value="KAH3696872.1"/>
    <property type="molecule type" value="Genomic_DNA"/>
</dbReference>
<reference evidence="1" key="2">
    <citation type="submission" date="2020-11" db="EMBL/GenBank/DDBJ databases">
        <authorList>
            <person name="McCartney M.A."/>
            <person name="Auch B."/>
            <person name="Kono T."/>
            <person name="Mallez S."/>
            <person name="Becker A."/>
            <person name="Gohl D.M."/>
            <person name="Silverstein K.A.T."/>
            <person name="Koren S."/>
            <person name="Bechman K.B."/>
            <person name="Herman A."/>
            <person name="Abrahante J.E."/>
            <person name="Garbe J."/>
        </authorList>
    </citation>
    <scope>NUCLEOTIDE SEQUENCE</scope>
    <source>
        <strain evidence="1">Duluth1</strain>
        <tissue evidence="1">Whole animal</tissue>
    </source>
</reference>
<dbReference type="Proteomes" id="UP000828390">
    <property type="component" value="Unassembled WGS sequence"/>
</dbReference>